<keyword evidence="1" id="KW-0472">Membrane</keyword>
<protein>
    <recommendedName>
        <fullName evidence="2">Acyltransferase 3 domain-containing protein</fullName>
    </recommendedName>
</protein>
<feature type="transmembrane region" description="Helical" evidence="1">
    <location>
        <begin position="261"/>
        <end position="280"/>
    </location>
</feature>
<organism evidence="3 4">
    <name type="scientific">Pseudomonas fluorescens</name>
    <dbReference type="NCBI Taxonomy" id="294"/>
    <lineage>
        <taxon>Bacteria</taxon>
        <taxon>Pseudomonadati</taxon>
        <taxon>Pseudomonadota</taxon>
        <taxon>Gammaproteobacteria</taxon>
        <taxon>Pseudomonadales</taxon>
        <taxon>Pseudomonadaceae</taxon>
        <taxon>Pseudomonas</taxon>
    </lineage>
</organism>
<feature type="domain" description="Acyltransferase 3" evidence="2">
    <location>
        <begin position="13"/>
        <end position="359"/>
    </location>
</feature>
<reference evidence="3 4" key="1">
    <citation type="submission" date="2019-09" db="EMBL/GenBank/DDBJ databases">
        <authorList>
            <person name="Chandra G."/>
            <person name="Truman W A."/>
        </authorList>
    </citation>
    <scope>NUCLEOTIDE SEQUENCE [LARGE SCALE GENOMIC DNA]</scope>
    <source>
        <strain evidence="3">PS943</strain>
    </source>
</reference>
<name>A0A5E7W3V5_PSEFL</name>
<dbReference type="EMBL" id="CABVJH010000002">
    <property type="protein sequence ID" value="VVQ29758.1"/>
    <property type="molecule type" value="Genomic_DNA"/>
</dbReference>
<dbReference type="AlphaFoldDB" id="A0A5E7W3V5"/>
<proteinExistence type="predicted"/>
<dbReference type="Pfam" id="PF01757">
    <property type="entry name" value="Acyl_transf_3"/>
    <property type="match status" value="1"/>
</dbReference>
<dbReference type="RefSeq" id="WP_150655835.1">
    <property type="nucleotide sequence ID" value="NZ_CABVJH010000002.1"/>
</dbReference>
<dbReference type="Proteomes" id="UP000325645">
    <property type="component" value="Unassembled WGS sequence"/>
</dbReference>
<sequence length="395" mass="43671">MRNQENNTNNRMESLDGLRGVAALIVVFTHAMGGLLGPFSWHFITGISHEQKTILDWVILNSPIRILFAGSSAVTLFFVLSGFVLTLPWLMGKQLPYRSFVISRICRIYLPYLAAMTLAAVFAFTLGGEKIPGATDWVNIYAWTNKYSALNIPSVILMLGNDYSTWFDNPTWSLVWEMRVSLIFPLLVIPVIRWGLRGTVAVGLGLWAAYTLGTLAAGLFPAAAAMIGQPQNTFYFAMFFVIGILMACYRNQIMRITSLGNGIGSLVLVIAGAAVWTIKWGFQPELMRAVGAALILAGCASKGLPQRWLETAPVQWLGRVSYSLYLVHVPIFLIGEYTLHLILPHSMIALIAIPVALATAEVFYRLIERPTHQLGRYLVKRSATKLGMRVSAEIG</sequence>
<dbReference type="InterPro" id="IPR050879">
    <property type="entry name" value="Acyltransferase_3"/>
</dbReference>
<feature type="transmembrane region" description="Helical" evidence="1">
    <location>
        <begin position="174"/>
        <end position="192"/>
    </location>
</feature>
<evidence type="ECO:0000313" key="3">
    <source>
        <dbReference type="EMBL" id="VVQ29758.1"/>
    </source>
</evidence>
<feature type="transmembrane region" description="Helical" evidence="1">
    <location>
        <begin position="347"/>
        <end position="367"/>
    </location>
</feature>
<dbReference type="GO" id="GO:0016747">
    <property type="term" value="F:acyltransferase activity, transferring groups other than amino-acyl groups"/>
    <property type="evidence" value="ECO:0007669"/>
    <property type="project" value="InterPro"/>
</dbReference>
<evidence type="ECO:0000256" key="1">
    <source>
        <dbReference type="SAM" id="Phobius"/>
    </source>
</evidence>
<feature type="transmembrane region" description="Helical" evidence="1">
    <location>
        <begin position="108"/>
        <end position="127"/>
    </location>
</feature>
<feature type="transmembrane region" description="Helical" evidence="1">
    <location>
        <begin position="233"/>
        <end position="249"/>
    </location>
</feature>
<evidence type="ECO:0000259" key="2">
    <source>
        <dbReference type="Pfam" id="PF01757"/>
    </source>
</evidence>
<dbReference type="InterPro" id="IPR002656">
    <property type="entry name" value="Acyl_transf_3_dom"/>
</dbReference>
<keyword evidence="1" id="KW-0812">Transmembrane</keyword>
<keyword evidence="1" id="KW-1133">Transmembrane helix</keyword>
<feature type="transmembrane region" description="Helical" evidence="1">
    <location>
        <begin position="21"/>
        <end position="44"/>
    </location>
</feature>
<feature type="transmembrane region" description="Helical" evidence="1">
    <location>
        <begin position="204"/>
        <end position="227"/>
    </location>
</feature>
<feature type="transmembrane region" description="Helical" evidence="1">
    <location>
        <begin position="64"/>
        <end position="87"/>
    </location>
</feature>
<gene>
    <name evidence="3" type="ORF">PS943_01487</name>
</gene>
<dbReference type="PANTHER" id="PTHR23028">
    <property type="entry name" value="ACETYLTRANSFERASE"/>
    <property type="match status" value="1"/>
</dbReference>
<accession>A0A5E7W3V5</accession>
<evidence type="ECO:0000313" key="4">
    <source>
        <dbReference type="Proteomes" id="UP000325645"/>
    </source>
</evidence>